<evidence type="ECO:0000313" key="2">
    <source>
        <dbReference type="EMBL" id="KDR21579.1"/>
    </source>
</evidence>
<keyword evidence="3" id="KW-1185">Reference proteome</keyword>
<evidence type="ECO:0000313" key="3">
    <source>
        <dbReference type="Proteomes" id="UP000027135"/>
    </source>
</evidence>
<protein>
    <submittedName>
        <fullName evidence="2">Exostosin-1</fullName>
    </submittedName>
</protein>
<sequence length="198" mass="22056">MAILAKASMSVTNFRPGFDVSIPLFPKNHPEKGGEPGFVTTNNFPVSKKYLLAFKGKRYVHGIGSETRNSLYHLHNEKDIVLVTTCRHGKSWKDMKDERCDEDNAEYDRGRGRSSEIVLLKKGKLNSHRLLKINDYICTLESMEVSQSVGVVLTTFLRAAPPLTLKSAKQKFVALPRSVFGKECGPPASRISSSPSFI</sequence>
<gene>
    <name evidence="2" type="ORF">L798_01733</name>
</gene>
<dbReference type="EMBL" id="KK852549">
    <property type="protein sequence ID" value="KDR21579.1"/>
    <property type="molecule type" value="Genomic_DNA"/>
</dbReference>
<organism evidence="2 3">
    <name type="scientific">Zootermopsis nevadensis</name>
    <name type="common">Dampwood termite</name>
    <dbReference type="NCBI Taxonomy" id="136037"/>
    <lineage>
        <taxon>Eukaryota</taxon>
        <taxon>Metazoa</taxon>
        <taxon>Ecdysozoa</taxon>
        <taxon>Arthropoda</taxon>
        <taxon>Hexapoda</taxon>
        <taxon>Insecta</taxon>
        <taxon>Pterygota</taxon>
        <taxon>Neoptera</taxon>
        <taxon>Polyneoptera</taxon>
        <taxon>Dictyoptera</taxon>
        <taxon>Blattodea</taxon>
        <taxon>Blattoidea</taxon>
        <taxon>Termitoidae</taxon>
        <taxon>Termopsidae</taxon>
        <taxon>Zootermopsis</taxon>
    </lineage>
</organism>
<dbReference type="eggNOG" id="KOG1021">
    <property type="taxonomic scope" value="Eukaryota"/>
</dbReference>
<dbReference type="AlphaFoldDB" id="A0A067RPB0"/>
<dbReference type="STRING" id="136037.A0A067RPB0"/>
<evidence type="ECO:0000259" key="1">
    <source>
        <dbReference type="Pfam" id="PF03016"/>
    </source>
</evidence>
<accession>A0A067RPB0</accession>
<dbReference type="InterPro" id="IPR040911">
    <property type="entry name" value="Exostosin_GT47"/>
</dbReference>
<dbReference type="InParanoid" id="A0A067RPB0"/>
<proteinExistence type="predicted"/>
<dbReference type="Pfam" id="PF03016">
    <property type="entry name" value="Exostosin_GT47"/>
    <property type="match status" value="1"/>
</dbReference>
<name>A0A067RPB0_ZOONE</name>
<reference evidence="2 3" key="1">
    <citation type="journal article" date="2014" name="Nat. Commun.">
        <title>Molecular traces of alternative social organization in a termite genome.</title>
        <authorList>
            <person name="Terrapon N."/>
            <person name="Li C."/>
            <person name="Robertson H.M."/>
            <person name="Ji L."/>
            <person name="Meng X."/>
            <person name="Booth W."/>
            <person name="Chen Z."/>
            <person name="Childers C.P."/>
            <person name="Glastad K.M."/>
            <person name="Gokhale K."/>
            <person name="Gowin J."/>
            <person name="Gronenberg W."/>
            <person name="Hermansen R.A."/>
            <person name="Hu H."/>
            <person name="Hunt B.G."/>
            <person name="Huylmans A.K."/>
            <person name="Khalil S.M."/>
            <person name="Mitchell R.D."/>
            <person name="Munoz-Torres M.C."/>
            <person name="Mustard J.A."/>
            <person name="Pan H."/>
            <person name="Reese J.T."/>
            <person name="Scharf M.E."/>
            <person name="Sun F."/>
            <person name="Vogel H."/>
            <person name="Xiao J."/>
            <person name="Yang W."/>
            <person name="Yang Z."/>
            <person name="Yang Z."/>
            <person name="Zhou J."/>
            <person name="Zhu J."/>
            <person name="Brent C.S."/>
            <person name="Elsik C.G."/>
            <person name="Goodisman M.A."/>
            <person name="Liberles D.A."/>
            <person name="Roe R.M."/>
            <person name="Vargo E.L."/>
            <person name="Vilcinskas A."/>
            <person name="Wang J."/>
            <person name="Bornberg-Bauer E."/>
            <person name="Korb J."/>
            <person name="Zhang G."/>
            <person name="Liebig J."/>
        </authorList>
    </citation>
    <scope>NUCLEOTIDE SEQUENCE [LARGE SCALE GENOMIC DNA]</scope>
    <source>
        <tissue evidence="2">Whole organism</tissue>
    </source>
</reference>
<dbReference type="Proteomes" id="UP000027135">
    <property type="component" value="Unassembled WGS sequence"/>
</dbReference>
<feature type="domain" description="Exostosin GT47" evidence="1">
    <location>
        <begin position="3"/>
        <end position="111"/>
    </location>
</feature>